<reference evidence="2" key="1">
    <citation type="journal article" date="2019" name="Int. J. Syst. Evol. Microbiol.">
        <title>The Global Catalogue of Microorganisms (GCM) 10K type strain sequencing project: providing services to taxonomists for standard genome sequencing and annotation.</title>
        <authorList>
            <consortium name="The Broad Institute Genomics Platform"/>
            <consortium name="The Broad Institute Genome Sequencing Center for Infectious Disease"/>
            <person name="Wu L."/>
            <person name="Ma J."/>
        </authorList>
    </citation>
    <scope>NUCLEOTIDE SEQUENCE [LARGE SCALE GENOMIC DNA]</scope>
    <source>
        <strain evidence="2">CCUG 57401</strain>
    </source>
</reference>
<evidence type="ECO:0000313" key="2">
    <source>
        <dbReference type="Proteomes" id="UP001596037"/>
    </source>
</evidence>
<dbReference type="RefSeq" id="WP_376850827.1">
    <property type="nucleotide sequence ID" value="NZ_JBHSMF010000009.1"/>
</dbReference>
<dbReference type="Proteomes" id="UP001596037">
    <property type="component" value="Unassembled WGS sequence"/>
</dbReference>
<protein>
    <recommendedName>
        <fullName evidence="3">WYL domain-containing protein</fullName>
    </recommendedName>
</protein>
<sequence length="143" mass="15969">MKHIAEEQGPLLANLKTIRKTPHSYTSREPEASEAAAGGDVYVVEVRKEKALRTYWLGYKYQAKEKYAPAGGGVWKGGFRFRNSCTPGDRADGVYFEVLPQITDSALCEWLSTQTPMVVLPQPIVDQLEAMIDTHAEAARYYA</sequence>
<name>A0ABW0NFM3_9BURK</name>
<evidence type="ECO:0008006" key="3">
    <source>
        <dbReference type="Google" id="ProtNLM"/>
    </source>
</evidence>
<evidence type="ECO:0000313" key="1">
    <source>
        <dbReference type="EMBL" id="MFC5498746.1"/>
    </source>
</evidence>
<keyword evidence="2" id="KW-1185">Reference proteome</keyword>
<proteinExistence type="predicted"/>
<dbReference type="EMBL" id="JBHSMF010000009">
    <property type="protein sequence ID" value="MFC5498746.1"/>
    <property type="molecule type" value="Genomic_DNA"/>
</dbReference>
<gene>
    <name evidence="1" type="ORF">ACFPOE_14460</name>
</gene>
<comment type="caution">
    <text evidence="1">The sequence shown here is derived from an EMBL/GenBank/DDBJ whole genome shotgun (WGS) entry which is preliminary data.</text>
</comment>
<accession>A0ABW0NFM3</accession>
<organism evidence="1 2">
    <name type="scientific">Caenimonas terrae</name>
    <dbReference type="NCBI Taxonomy" id="696074"/>
    <lineage>
        <taxon>Bacteria</taxon>
        <taxon>Pseudomonadati</taxon>
        <taxon>Pseudomonadota</taxon>
        <taxon>Betaproteobacteria</taxon>
        <taxon>Burkholderiales</taxon>
        <taxon>Comamonadaceae</taxon>
        <taxon>Caenimonas</taxon>
    </lineage>
</organism>